<dbReference type="Gene3D" id="3.30.60.20">
    <property type="match status" value="1"/>
</dbReference>
<name>X1FJR4_9ZZZZ</name>
<dbReference type="SUPFAM" id="SSF57903">
    <property type="entry name" value="FYVE/PHD zinc finger"/>
    <property type="match status" value="1"/>
</dbReference>
<organism evidence="1">
    <name type="scientific">marine sediment metagenome</name>
    <dbReference type="NCBI Taxonomy" id="412755"/>
    <lineage>
        <taxon>unclassified sequences</taxon>
        <taxon>metagenomes</taxon>
        <taxon>ecological metagenomes</taxon>
    </lineage>
</organism>
<protein>
    <submittedName>
        <fullName evidence="1">Uncharacterized protein</fullName>
    </submittedName>
</protein>
<proteinExistence type="predicted"/>
<dbReference type="InterPro" id="IPR011011">
    <property type="entry name" value="Znf_FYVE_PHD"/>
</dbReference>
<gene>
    <name evidence="1" type="ORF">S03H2_19860</name>
</gene>
<evidence type="ECO:0000313" key="1">
    <source>
        <dbReference type="EMBL" id="GAH32770.1"/>
    </source>
</evidence>
<dbReference type="AlphaFoldDB" id="X1FJR4"/>
<dbReference type="EMBL" id="BARU01010413">
    <property type="protein sequence ID" value="GAH32770.1"/>
    <property type="molecule type" value="Genomic_DNA"/>
</dbReference>
<feature type="non-terminal residue" evidence="1">
    <location>
        <position position="1"/>
    </location>
</feature>
<reference evidence="1" key="1">
    <citation type="journal article" date="2014" name="Front. Microbiol.">
        <title>High frequency of phylogenetically diverse reductive dehalogenase-homologous genes in deep subseafloor sedimentary metagenomes.</title>
        <authorList>
            <person name="Kawai M."/>
            <person name="Futagami T."/>
            <person name="Toyoda A."/>
            <person name="Takaki Y."/>
            <person name="Nishi S."/>
            <person name="Hori S."/>
            <person name="Arai W."/>
            <person name="Tsubouchi T."/>
            <person name="Morono Y."/>
            <person name="Uchiyama I."/>
            <person name="Ito T."/>
            <person name="Fujiyama A."/>
            <person name="Inagaki F."/>
            <person name="Takami H."/>
        </authorList>
    </citation>
    <scope>NUCLEOTIDE SEQUENCE</scope>
    <source>
        <strain evidence="1">Expedition CK06-06</strain>
    </source>
</reference>
<accession>X1FJR4</accession>
<comment type="caution">
    <text evidence="1">The sequence shown here is derived from an EMBL/GenBank/DDBJ whole genome shotgun (WGS) entry which is preliminary data.</text>
</comment>
<sequence>KWGEDSVLCYFDHGNTGGRVIHLISHTHLQKGGAKGKYASALILTNILDEKVSTKMGIAKKPAKGYVSDWEQPQTYAQPQQETNYAQNNQYVNPSSSNMGMTGTAQIVEIDVNSTEFSFADKCSYCGYDYGEYAGKIYKCQSCGTTYHENCLNMQINEGTCKNCGKILLW</sequence>